<comment type="caution">
    <text evidence="2">The sequence shown here is derived from an EMBL/GenBank/DDBJ whole genome shotgun (WGS) entry which is preliminary data.</text>
</comment>
<protein>
    <submittedName>
        <fullName evidence="2">Uncharacterized protein</fullName>
    </submittedName>
</protein>
<gene>
    <name evidence="2" type="ORF">Sya03_25880</name>
</gene>
<dbReference type="RefSeq" id="WP_203938505.1">
    <property type="nucleotide sequence ID" value="NZ_BAAAGJ010000005.1"/>
</dbReference>
<organism evidence="2 3">
    <name type="scientific">Spirilliplanes yamanashiensis</name>
    <dbReference type="NCBI Taxonomy" id="42233"/>
    <lineage>
        <taxon>Bacteria</taxon>
        <taxon>Bacillati</taxon>
        <taxon>Actinomycetota</taxon>
        <taxon>Actinomycetes</taxon>
        <taxon>Micromonosporales</taxon>
        <taxon>Micromonosporaceae</taxon>
        <taxon>Spirilliplanes</taxon>
    </lineage>
</organism>
<feature type="chain" id="PRO_5035229176" evidence="1">
    <location>
        <begin position="28"/>
        <end position="283"/>
    </location>
</feature>
<evidence type="ECO:0000256" key="1">
    <source>
        <dbReference type="SAM" id="SignalP"/>
    </source>
</evidence>
<sequence length="283" mass="29236">MRRTAIAAAVAALVTGAGLTTGTPAQAYDGRAVSPQGELRSIYLHALDRQPHRAARDAFLPPAARDCRAGVLRFSFDVLTSPAVARHLPTAGRRTSALYLSLLDRAPDTSGWAAHTAMSKAAGLERATVDVMMSAEYRNRLTRLCAGLPSGHAAVYSPDEIAGVVQTLLLSTTVAPATCAVTGVVGRMRAHRGRAGLASVAAYSGQLATAAVGTNPTCRFAQQIALGAAWAASIAATGHPVYIGQSLVTTTAATTRTAHYTFTIGRDPAGVRTFTGSVTAPKA</sequence>
<keyword evidence="3" id="KW-1185">Reference proteome</keyword>
<accession>A0A8J4DIZ1</accession>
<evidence type="ECO:0000313" key="2">
    <source>
        <dbReference type="EMBL" id="GIJ03236.1"/>
    </source>
</evidence>
<feature type="signal peptide" evidence="1">
    <location>
        <begin position="1"/>
        <end position="27"/>
    </location>
</feature>
<proteinExistence type="predicted"/>
<reference evidence="2" key="1">
    <citation type="submission" date="2021-01" db="EMBL/GenBank/DDBJ databases">
        <title>Whole genome shotgun sequence of Spirilliplanes yamanashiensis NBRC 15828.</title>
        <authorList>
            <person name="Komaki H."/>
            <person name="Tamura T."/>
        </authorList>
    </citation>
    <scope>NUCLEOTIDE SEQUENCE</scope>
    <source>
        <strain evidence="2">NBRC 15828</strain>
    </source>
</reference>
<dbReference type="AlphaFoldDB" id="A0A8J4DIZ1"/>
<name>A0A8J4DIZ1_9ACTN</name>
<evidence type="ECO:0000313" key="3">
    <source>
        <dbReference type="Proteomes" id="UP000652013"/>
    </source>
</evidence>
<dbReference type="Proteomes" id="UP000652013">
    <property type="component" value="Unassembled WGS sequence"/>
</dbReference>
<keyword evidence="1" id="KW-0732">Signal</keyword>
<dbReference type="EMBL" id="BOOY01000018">
    <property type="protein sequence ID" value="GIJ03236.1"/>
    <property type="molecule type" value="Genomic_DNA"/>
</dbReference>